<organism evidence="9 10">
    <name type="scientific">Candidatus Stercoripulliclostridium merdipullorum</name>
    <dbReference type="NCBI Taxonomy" id="2840952"/>
    <lineage>
        <taxon>Bacteria</taxon>
        <taxon>Bacillati</taxon>
        <taxon>Bacillota</taxon>
        <taxon>Clostridia</taxon>
        <taxon>Eubacteriales</taxon>
        <taxon>Candidatus Stercoripulliclostridium</taxon>
    </lineage>
</organism>
<dbReference type="InterPro" id="IPR015869">
    <property type="entry name" value="Transcrpt_antiterm_NusG_bac_CS"/>
</dbReference>
<dbReference type="SMART" id="SM00738">
    <property type="entry name" value="NGN"/>
    <property type="match status" value="1"/>
</dbReference>
<dbReference type="InterPro" id="IPR014722">
    <property type="entry name" value="Rib_uL2_dom2"/>
</dbReference>
<reference evidence="9" key="1">
    <citation type="submission" date="2020-10" db="EMBL/GenBank/DDBJ databases">
        <authorList>
            <person name="Gilroy R."/>
        </authorList>
    </citation>
    <scope>NUCLEOTIDE SEQUENCE</scope>
    <source>
        <strain evidence="9">23406</strain>
    </source>
</reference>
<dbReference type="Gene3D" id="2.30.30.30">
    <property type="match status" value="1"/>
</dbReference>
<comment type="caution">
    <text evidence="9">The sequence shown here is derived from an EMBL/GenBank/DDBJ whole genome shotgun (WGS) entry which is preliminary data.</text>
</comment>
<reference evidence="9" key="2">
    <citation type="journal article" date="2021" name="PeerJ">
        <title>Extensive microbial diversity within the chicken gut microbiome revealed by metagenomics and culture.</title>
        <authorList>
            <person name="Gilroy R."/>
            <person name="Ravi A."/>
            <person name="Getino M."/>
            <person name="Pursley I."/>
            <person name="Horton D.L."/>
            <person name="Alikhan N.F."/>
            <person name="Baker D."/>
            <person name="Gharbi K."/>
            <person name="Hall N."/>
            <person name="Watson M."/>
            <person name="Adriaenssens E.M."/>
            <person name="Foster-Nyarko E."/>
            <person name="Jarju S."/>
            <person name="Secka A."/>
            <person name="Antonio M."/>
            <person name="Oren A."/>
            <person name="Chaudhuri R.R."/>
            <person name="La Ragione R."/>
            <person name="Hildebrand F."/>
            <person name="Pallen M.J."/>
        </authorList>
    </citation>
    <scope>NUCLEOTIDE SEQUENCE</scope>
    <source>
        <strain evidence="9">23406</strain>
    </source>
</reference>
<feature type="domain" description="NusG-like N-terminal" evidence="8">
    <location>
        <begin position="6"/>
        <end position="114"/>
    </location>
</feature>
<evidence type="ECO:0000256" key="1">
    <source>
        <dbReference type="ARBA" id="ARBA00022472"/>
    </source>
</evidence>
<accession>A0A9D1NCY2</accession>
<dbReference type="PANTHER" id="PTHR30265">
    <property type="entry name" value="RHO-INTERACTING TRANSCRIPTION TERMINATION FACTOR NUSG"/>
    <property type="match status" value="1"/>
</dbReference>
<keyword evidence="3 5" id="KW-0805">Transcription regulation</keyword>
<gene>
    <name evidence="5 9" type="primary">nusG</name>
    <name evidence="9" type="ORF">IAB14_03825</name>
</gene>
<dbReference type="PROSITE" id="PS01014">
    <property type="entry name" value="NUSG"/>
    <property type="match status" value="1"/>
</dbReference>
<evidence type="ECO:0000259" key="8">
    <source>
        <dbReference type="SMART" id="SM00738"/>
    </source>
</evidence>
<keyword evidence="4 5" id="KW-0804">Transcription</keyword>
<dbReference type="GO" id="GO:0005829">
    <property type="term" value="C:cytosol"/>
    <property type="evidence" value="ECO:0007669"/>
    <property type="project" value="TreeGrafter"/>
</dbReference>
<dbReference type="HAMAP" id="MF_00948">
    <property type="entry name" value="NusG"/>
    <property type="match status" value="1"/>
</dbReference>
<dbReference type="SUPFAM" id="SSF50104">
    <property type="entry name" value="Translation proteins SH3-like domain"/>
    <property type="match status" value="1"/>
</dbReference>
<dbReference type="NCBIfam" id="TIGR00922">
    <property type="entry name" value="nusG"/>
    <property type="match status" value="1"/>
</dbReference>
<sequence>MEQDNNIKWYVIHTYAAYESMVKNNLEKMIENNGLQDQIVEIAIPVEETIVEKNGKRKIVEHKRFPGYVFLKMKYSDTMWYMVTNTRGVTGFVGPQGKALALTPEEVKRMGLEKVSVEDFHIQAGDNVRIISGALDTFLGVVDEVSAEKQKVRVIVHMFGRQTPVELEFNQIEKI</sequence>
<protein>
    <recommendedName>
        <fullName evidence="5 6">Transcription termination/antitermination protein NusG</fullName>
    </recommendedName>
</protein>
<keyword evidence="2 5" id="KW-0889">Transcription antitermination</keyword>
<evidence type="ECO:0000256" key="7">
    <source>
        <dbReference type="RuleBase" id="RU000538"/>
    </source>
</evidence>
<dbReference type="GO" id="GO:0031564">
    <property type="term" value="P:transcription antitermination"/>
    <property type="evidence" value="ECO:0007669"/>
    <property type="project" value="UniProtKB-UniRule"/>
</dbReference>
<dbReference type="InterPro" id="IPR001062">
    <property type="entry name" value="Transcrpt_antiterm_NusG"/>
</dbReference>
<dbReference type="InterPro" id="IPR043425">
    <property type="entry name" value="NusG-like"/>
</dbReference>
<dbReference type="SUPFAM" id="SSF82679">
    <property type="entry name" value="N-utilization substance G protein NusG, N-terminal domain"/>
    <property type="match status" value="1"/>
</dbReference>
<dbReference type="GO" id="GO:0032784">
    <property type="term" value="P:regulation of DNA-templated transcription elongation"/>
    <property type="evidence" value="ECO:0007669"/>
    <property type="project" value="InterPro"/>
</dbReference>
<dbReference type="CDD" id="cd06091">
    <property type="entry name" value="KOW_NusG"/>
    <property type="match status" value="1"/>
</dbReference>
<dbReference type="InterPro" id="IPR008991">
    <property type="entry name" value="Translation_prot_SH3-like_sf"/>
</dbReference>
<dbReference type="InterPro" id="IPR047050">
    <property type="entry name" value="NGN"/>
</dbReference>
<dbReference type="GO" id="GO:0006354">
    <property type="term" value="P:DNA-templated transcription elongation"/>
    <property type="evidence" value="ECO:0007669"/>
    <property type="project" value="UniProtKB-UniRule"/>
</dbReference>
<evidence type="ECO:0000313" key="10">
    <source>
        <dbReference type="Proteomes" id="UP000886891"/>
    </source>
</evidence>
<keyword evidence="1 5" id="KW-0806">Transcription termination</keyword>
<evidence type="ECO:0000313" key="9">
    <source>
        <dbReference type="EMBL" id="HIV00228.1"/>
    </source>
</evidence>
<evidence type="ECO:0000256" key="6">
    <source>
        <dbReference type="NCBIfam" id="TIGR00922"/>
    </source>
</evidence>
<evidence type="ECO:0000256" key="4">
    <source>
        <dbReference type="ARBA" id="ARBA00023163"/>
    </source>
</evidence>
<dbReference type="Proteomes" id="UP000886891">
    <property type="component" value="Unassembled WGS sequence"/>
</dbReference>
<comment type="similarity">
    <text evidence="5 7">Belongs to the NusG family.</text>
</comment>
<dbReference type="InterPro" id="IPR036735">
    <property type="entry name" value="NGN_dom_sf"/>
</dbReference>
<evidence type="ECO:0000256" key="2">
    <source>
        <dbReference type="ARBA" id="ARBA00022814"/>
    </source>
</evidence>
<evidence type="ECO:0000256" key="3">
    <source>
        <dbReference type="ARBA" id="ARBA00023015"/>
    </source>
</evidence>
<dbReference type="CDD" id="cd09891">
    <property type="entry name" value="NGN_Bact_1"/>
    <property type="match status" value="1"/>
</dbReference>
<dbReference type="AlphaFoldDB" id="A0A9D1NCY2"/>
<dbReference type="InterPro" id="IPR006645">
    <property type="entry name" value="NGN-like_dom"/>
</dbReference>
<dbReference type="Pfam" id="PF02357">
    <property type="entry name" value="NusG"/>
    <property type="match status" value="1"/>
</dbReference>
<dbReference type="Gene3D" id="3.30.70.940">
    <property type="entry name" value="NusG, N-terminal domain"/>
    <property type="match status" value="1"/>
</dbReference>
<dbReference type="GO" id="GO:0006353">
    <property type="term" value="P:DNA-templated transcription termination"/>
    <property type="evidence" value="ECO:0007669"/>
    <property type="project" value="UniProtKB-UniRule"/>
</dbReference>
<dbReference type="EMBL" id="DVOH01000025">
    <property type="protein sequence ID" value="HIV00228.1"/>
    <property type="molecule type" value="Genomic_DNA"/>
</dbReference>
<comment type="function">
    <text evidence="5 7">Participates in transcription elongation, termination and antitermination.</text>
</comment>
<evidence type="ECO:0000256" key="5">
    <source>
        <dbReference type="HAMAP-Rule" id="MF_00948"/>
    </source>
</evidence>
<name>A0A9D1NCY2_9FIRM</name>
<proteinExistence type="inferred from homology"/>
<dbReference type="PANTHER" id="PTHR30265:SF2">
    <property type="entry name" value="TRANSCRIPTION TERMINATION_ANTITERMINATION PROTEIN NUSG"/>
    <property type="match status" value="1"/>
</dbReference>
<dbReference type="PRINTS" id="PR00338">
    <property type="entry name" value="NUSGTNSCPFCT"/>
</dbReference>